<proteinExistence type="predicted"/>
<keyword evidence="3" id="KW-0548">Nucleotidyltransferase</keyword>
<dbReference type="SUPFAM" id="SSF56672">
    <property type="entry name" value="DNA/RNA polymerases"/>
    <property type="match status" value="1"/>
</dbReference>
<organism evidence="9 10">
    <name type="scientific">Teladorsagia circumcincta</name>
    <name type="common">Brown stomach worm</name>
    <name type="synonym">Ostertagia circumcincta</name>
    <dbReference type="NCBI Taxonomy" id="45464"/>
    <lineage>
        <taxon>Eukaryota</taxon>
        <taxon>Metazoa</taxon>
        <taxon>Ecdysozoa</taxon>
        <taxon>Nematoda</taxon>
        <taxon>Chromadorea</taxon>
        <taxon>Rhabditida</taxon>
        <taxon>Rhabditina</taxon>
        <taxon>Rhabditomorpha</taxon>
        <taxon>Strongyloidea</taxon>
        <taxon>Trichostrongylidae</taxon>
        <taxon>Teladorsagia</taxon>
    </lineage>
</organism>
<keyword evidence="7" id="KW-0695">RNA-directed DNA polymerase</keyword>
<dbReference type="InterPro" id="IPR043502">
    <property type="entry name" value="DNA/RNA_pol_sf"/>
</dbReference>
<dbReference type="Proteomes" id="UP000230423">
    <property type="component" value="Unassembled WGS sequence"/>
</dbReference>
<evidence type="ECO:0000256" key="2">
    <source>
        <dbReference type="ARBA" id="ARBA00022679"/>
    </source>
</evidence>
<evidence type="ECO:0000259" key="8">
    <source>
        <dbReference type="Pfam" id="PF17917"/>
    </source>
</evidence>
<dbReference type="CDD" id="cd09274">
    <property type="entry name" value="RNase_HI_RT_Ty3"/>
    <property type="match status" value="1"/>
</dbReference>
<accession>A0A2G9V1J7</accession>
<gene>
    <name evidence="9" type="ORF">TELCIR_01571</name>
</gene>
<sequence>MSTTPVWKQISEELKTLDSAFAWKSVRYYAQTRYLGFIINADERRPDPAKVDAIQRMPVHKDVSQLRAFLGLVHFYGTFVRELHNLRAPLDVLTKRDAAYMWSPECQSCFDRTKKTLKYDLLLARNDPTLPLIVAADASIYGVEAVLSQRFPDGSEKAVYHAIRALTPAQKKYGQIEKKALAIVFAVQKFHRFEHGRLFTLRTDHKPLIAIFESRKGVPIYTANRLQRWATTLLNYNFNFNTSRRASLDRPMPFHDSLDLTRWSQKTESLLLLKPTSLPN</sequence>
<keyword evidence="4" id="KW-0540">Nuclease</keyword>
<dbReference type="FunFam" id="3.30.70.270:FF:000020">
    <property type="entry name" value="Transposon Tf2-6 polyprotein-like Protein"/>
    <property type="match status" value="1"/>
</dbReference>
<evidence type="ECO:0000313" key="9">
    <source>
        <dbReference type="EMBL" id="PIO76369.1"/>
    </source>
</evidence>
<dbReference type="GO" id="GO:0004519">
    <property type="term" value="F:endonuclease activity"/>
    <property type="evidence" value="ECO:0007669"/>
    <property type="project" value="UniProtKB-KW"/>
</dbReference>
<reference evidence="9 10" key="1">
    <citation type="submission" date="2015-09" db="EMBL/GenBank/DDBJ databases">
        <title>Draft genome of the parasitic nematode Teladorsagia circumcincta isolate WARC Sus (inbred).</title>
        <authorList>
            <person name="Mitreva M."/>
        </authorList>
    </citation>
    <scope>NUCLEOTIDE SEQUENCE [LARGE SCALE GENOMIC DNA]</scope>
    <source>
        <strain evidence="9 10">S</strain>
    </source>
</reference>
<evidence type="ECO:0000256" key="5">
    <source>
        <dbReference type="ARBA" id="ARBA00022759"/>
    </source>
</evidence>
<feature type="domain" description="Reverse transcriptase RNase H-like" evidence="8">
    <location>
        <begin position="127"/>
        <end position="236"/>
    </location>
</feature>
<protein>
    <recommendedName>
        <fullName evidence="1">RNA-directed DNA polymerase</fullName>
        <ecNumber evidence="1">2.7.7.49</ecNumber>
    </recommendedName>
</protein>
<dbReference type="Gene3D" id="3.30.70.270">
    <property type="match status" value="1"/>
</dbReference>
<dbReference type="AlphaFoldDB" id="A0A2G9V1J7"/>
<evidence type="ECO:0000256" key="4">
    <source>
        <dbReference type="ARBA" id="ARBA00022722"/>
    </source>
</evidence>
<dbReference type="InterPro" id="IPR050951">
    <property type="entry name" value="Retrovirus_Pol_polyprotein"/>
</dbReference>
<keyword evidence="10" id="KW-1185">Reference proteome</keyword>
<evidence type="ECO:0000256" key="1">
    <source>
        <dbReference type="ARBA" id="ARBA00012493"/>
    </source>
</evidence>
<dbReference type="GO" id="GO:0016787">
    <property type="term" value="F:hydrolase activity"/>
    <property type="evidence" value="ECO:0007669"/>
    <property type="project" value="UniProtKB-KW"/>
</dbReference>
<dbReference type="PANTHER" id="PTHR37984:SF5">
    <property type="entry name" value="PROTEIN NYNRIN-LIKE"/>
    <property type="match status" value="1"/>
</dbReference>
<evidence type="ECO:0000256" key="6">
    <source>
        <dbReference type="ARBA" id="ARBA00022801"/>
    </source>
</evidence>
<dbReference type="InterPro" id="IPR041373">
    <property type="entry name" value="RT_RNaseH"/>
</dbReference>
<dbReference type="EC" id="2.7.7.49" evidence="1"/>
<dbReference type="PANTHER" id="PTHR37984">
    <property type="entry name" value="PROTEIN CBG26694"/>
    <property type="match status" value="1"/>
</dbReference>
<keyword evidence="5" id="KW-0255">Endonuclease</keyword>
<evidence type="ECO:0000256" key="3">
    <source>
        <dbReference type="ARBA" id="ARBA00022695"/>
    </source>
</evidence>
<keyword evidence="2" id="KW-0808">Transferase</keyword>
<dbReference type="GO" id="GO:0003964">
    <property type="term" value="F:RNA-directed DNA polymerase activity"/>
    <property type="evidence" value="ECO:0007669"/>
    <property type="project" value="UniProtKB-KW"/>
</dbReference>
<dbReference type="InterPro" id="IPR043128">
    <property type="entry name" value="Rev_trsase/Diguanyl_cyclase"/>
</dbReference>
<evidence type="ECO:0000313" key="10">
    <source>
        <dbReference type="Proteomes" id="UP000230423"/>
    </source>
</evidence>
<name>A0A2G9V1J7_TELCI</name>
<dbReference type="Pfam" id="PF17917">
    <property type="entry name" value="RT_RNaseH"/>
    <property type="match status" value="1"/>
</dbReference>
<dbReference type="OrthoDB" id="5850908at2759"/>
<dbReference type="EMBL" id="KZ345058">
    <property type="protein sequence ID" value="PIO76369.1"/>
    <property type="molecule type" value="Genomic_DNA"/>
</dbReference>
<evidence type="ECO:0000256" key="7">
    <source>
        <dbReference type="ARBA" id="ARBA00022918"/>
    </source>
</evidence>
<keyword evidence="6" id="KW-0378">Hydrolase</keyword>